<dbReference type="GO" id="GO:0008146">
    <property type="term" value="F:sulfotransferase activity"/>
    <property type="evidence" value="ECO:0007669"/>
    <property type="project" value="InterPro"/>
</dbReference>
<protein>
    <recommendedName>
        <fullName evidence="3">Sulfotransferase</fullName>
        <ecNumber evidence="3">2.8.2.-</ecNumber>
    </recommendedName>
</protein>
<dbReference type="SUPFAM" id="SSF52540">
    <property type="entry name" value="P-loop containing nucleoside triphosphate hydrolases"/>
    <property type="match status" value="1"/>
</dbReference>
<sequence>MDEEEQRKWKHTYKKMEAFLSTLPREKGWLSEHLFQFQGFWYHKRTLQGTIVAQQHLKARSSDIFLVTYPKSGTTWIKAIAFAIMNRTHYNHQTRPSMSSGPHEIVYVYRDPKDLLVSFWHFATKVRAKDLPPLFQEEMLEQFARGVSPYGSYWDQVLGYWKASLEWPHRVLFLKYDEMKSEPAVHVKRLAEFMGQPLSLEEERDGAVHALVELCSFEGLSNLEVKKTGKRQAGQSLVVPTVLKK</sequence>
<gene>
    <name evidence="5" type="ORF">VITISV_023610</name>
</gene>
<dbReference type="AlphaFoldDB" id="A5C6Q1"/>
<evidence type="ECO:0000256" key="1">
    <source>
        <dbReference type="ARBA" id="ARBA00005771"/>
    </source>
</evidence>
<dbReference type="Gene3D" id="3.40.50.300">
    <property type="entry name" value="P-loop containing nucleotide triphosphate hydrolases"/>
    <property type="match status" value="2"/>
</dbReference>
<dbReference type="EC" id="2.8.2.-" evidence="3"/>
<accession>A5C6Q1</accession>
<dbReference type="KEGG" id="vvi:100249462"/>
<dbReference type="Pfam" id="PF00685">
    <property type="entry name" value="Sulfotransfer_1"/>
    <property type="match status" value="1"/>
</dbReference>
<evidence type="ECO:0000259" key="4">
    <source>
        <dbReference type="Pfam" id="PF00685"/>
    </source>
</evidence>
<reference evidence="5" key="1">
    <citation type="journal article" date="2007" name="PLoS ONE">
        <title>The first genome sequence of an elite grapevine cultivar (Pinot noir Vitis vinifera L.): coping with a highly heterozygous genome.</title>
        <authorList>
            <person name="Velasco R."/>
            <person name="Zharkikh A."/>
            <person name="Troggio M."/>
            <person name="Cartwright D.A."/>
            <person name="Cestaro A."/>
            <person name="Pruss D."/>
            <person name="Pindo M."/>
            <person name="FitzGerald L.M."/>
            <person name="Vezzulli S."/>
            <person name="Reid J."/>
            <person name="Malacarne G."/>
            <person name="Iliev D."/>
            <person name="Coppola G."/>
            <person name="Wardell B."/>
            <person name="Micheletti D."/>
            <person name="Macalma T."/>
            <person name="Facci M."/>
            <person name="Mitchell J.T."/>
            <person name="Perazzolli M."/>
            <person name="Eldredge G."/>
            <person name="Gatto P."/>
            <person name="Oyzerski R."/>
            <person name="Moretto M."/>
            <person name="Gutin N."/>
            <person name="Stefanini M."/>
            <person name="Chen Y."/>
            <person name="Segala C."/>
            <person name="Davenport C."/>
            <person name="Dematte L."/>
            <person name="Mraz A."/>
            <person name="Battilana J."/>
            <person name="Stormo K."/>
            <person name="Costa F."/>
            <person name="Tao Q."/>
            <person name="Si-Ammour A."/>
            <person name="Harkins T."/>
            <person name="Lackey A."/>
            <person name="Perbost C."/>
            <person name="Taillon B."/>
            <person name="Stella A."/>
            <person name="Solovyev V."/>
            <person name="Fawcett J.A."/>
            <person name="Sterck L."/>
            <person name="Vandepoele K."/>
            <person name="Grando S.M."/>
            <person name="Toppo S."/>
            <person name="Moser C."/>
            <person name="Lanchbury J."/>
            <person name="Bogden R."/>
            <person name="Skolnick M."/>
            <person name="Sgaramella V."/>
            <person name="Bhatnagar S.K."/>
            <person name="Fontana P."/>
            <person name="Gutin A."/>
            <person name="Van de Peer Y."/>
            <person name="Salamini F."/>
            <person name="Viola R."/>
        </authorList>
    </citation>
    <scope>NUCLEOTIDE SEQUENCE</scope>
</reference>
<evidence type="ECO:0000313" key="5">
    <source>
        <dbReference type="EMBL" id="CAN81890.1"/>
    </source>
</evidence>
<proteinExistence type="inferred from homology"/>
<organism evidence="5">
    <name type="scientific">Vitis vinifera</name>
    <name type="common">Grape</name>
    <dbReference type="NCBI Taxonomy" id="29760"/>
    <lineage>
        <taxon>Eukaryota</taxon>
        <taxon>Viridiplantae</taxon>
        <taxon>Streptophyta</taxon>
        <taxon>Embryophyta</taxon>
        <taxon>Tracheophyta</taxon>
        <taxon>Spermatophyta</taxon>
        <taxon>Magnoliopsida</taxon>
        <taxon>eudicotyledons</taxon>
        <taxon>Gunneridae</taxon>
        <taxon>Pentapetalae</taxon>
        <taxon>rosids</taxon>
        <taxon>Vitales</taxon>
        <taxon>Vitaceae</taxon>
        <taxon>Viteae</taxon>
        <taxon>Vitis</taxon>
    </lineage>
</organism>
<dbReference type="EMBL" id="AM484192">
    <property type="protein sequence ID" value="CAN81890.1"/>
    <property type="molecule type" value="Genomic_DNA"/>
</dbReference>
<evidence type="ECO:0000256" key="3">
    <source>
        <dbReference type="RuleBase" id="RU361155"/>
    </source>
</evidence>
<feature type="domain" description="Sulfotransferase" evidence="4">
    <location>
        <begin position="98"/>
        <end position="230"/>
    </location>
</feature>
<comment type="similarity">
    <text evidence="1 3">Belongs to the sulfotransferase 1 family.</text>
</comment>
<keyword evidence="2 3" id="KW-0808">Transferase</keyword>
<dbReference type="InterPro" id="IPR000863">
    <property type="entry name" value="Sulfotransferase_dom"/>
</dbReference>
<evidence type="ECO:0000256" key="2">
    <source>
        <dbReference type="ARBA" id="ARBA00022679"/>
    </source>
</evidence>
<dbReference type="PANTHER" id="PTHR11783">
    <property type="entry name" value="SULFOTRANSFERASE SULT"/>
    <property type="match status" value="1"/>
</dbReference>
<name>A5C6Q1_VITVI</name>
<dbReference type="InterPro" id="IPR027417">
    <property type="entry name" value="P-loop_NTPase"/>
</dbReference>